<keyword evidence="5 6" id="KW-0472">Membrane</keyword>
<evidence type="ECO:0000313" key="8">
    <source>
        <dbReference type="EMBL" id="TVU90872.1"/>
    </source>
</evidence>
<feature type="transmembrane region" description="Helical" evidence="6">
    <location>
        <begin position="147"/>
        <end position="169"/>
    </location>
</feature>
<evidence type="ECO:0000256" key="5">
    <source>
        <dbReference type="ARBA" id="ARBA00023136"/>
    </source>
</evidence>
<evidence type="ECO:0000256" key="2">
    <source>
        <dbReference type="ARBA" id="ARBA00022475"/>
    </source>
</evidence>
<evidence type="ECO:0000256" key="1">
    <source>
        <dbReference type="ARBA" id="ARBA00004651"/>
    </source>
</evidence>
<dbReference type="InterPro" id="IPR036259">
    <property type="entry name" value="MFS_trans_sf"/>
</dbReference>
<dbReference type="GO" id="GO:0005886">
    <property type="term" value="C:plasma membrane"/>
    <property type="evidence" value="ECO:0007669"/>
    <property type="project" value="UniProtKB-SubCell"/>
</dbReference>
<gene>
    <name evidence="8" type="ORF">FQP89_07205</name>
</gene>
<feature type="transmembrane region" description="Helical" evidence="6">
    <location>
        <begin position="278"/>
        <end position="298"/>
    </location>
</feature>
<comment type="caution">
    <text evidence="8">The sequence shown here is derived from an EMBL/GenBank/DDBJ whole genome shotgun (WGS) entry which is preliminary data.</text>
</comment>
<dbReference type="Proteomes" id="UP000317288">
    <property type="component" value="Unassembled WGS sequence"/>
</dbReference>
<dbReference type="GO" id="GO:0022857">
    <property type="term" value="F:transmembrane transporter activity"/>
    <property type="evidence" value="ECO:0007669"/>
    <property type="project" value="InterPro"/>
</dbReference>
<keyword evidence="2" id="KW-1003">Cell membrane</keyword>
<organism evidence="8 9">
    <name type="scientific">Vreelandella titanicae</name>
    <dbReference type="NCBI Taxonomy" id="664683"/>
    <lineage>
        <taxon>Bacteria</taxon>
        <taxon>Pseudomonadati</taxon>
        <taxon>Pseudomonadota</taxon>
        <taxon>Gammaproteobacteria</taxon>
        <taxon>Oceanospirillales</taxon>
        <taxon>Halomonadaceae</taxon>
        <taxon>Vreelandella</taxon>
    </lineage>
</organism>
<dbReference type="PANTHER" id="PTHR43124">
    <property type="entry name" value="PURINE EFFLUX PUMP PBUE"/>
    <property type="match status" value="1"/>
</dbReference>
<feature type="transmembrane region" description="Helical" evidence="6">
    <location>
        <begin position="20"/>
        <end position="41"/>
    </location>
</feature>
<feature type="transmembrane region" description="Helical" evidence="6">
    <location>
        <begin position="175"/>
        <end position="193"/>
    </location>
</feature>
<dbReference type="Pfam" id="PF07690">
    <property type="entry name" value="MFS_1"/>
    <property type="match status" value="1"/>
</dbReference>
<dbReference type="PROSITE" id="PS50850">
    <property type="entry name" value="MFS"/>
    <property type="match status" value="1"/>
</dbReference>
<dbReference type="RefSeq" id="WP_144810445.1">
    <property type="nucleotide sequence ID" value="NZ_VNFE01000002.1"/>
</dbReference>
<dbReference type="EMBL" id="VNFE01000002">
    <property type="protein sequence ID" value="TVU90872.1"/>
    <property type="molecule type" value="Genomic_DNA"/>
</dbReference>
<evidence type="ECO:0000313" key="9">
    <source>
        <dbReference type="Proteomes" id="UP000317288"/>
    </source>
</evidence>
<dbReference type="SUPFAM" id="SSF103473">
    <property type="entry name" value="MFS general substrate transporter"/>
    <property type="match status" value="1"/>
</dbReference>
<dbReference type="AlphaFoldDB" id="A0A558JBI7"/>
<feature type="transmembrane region" description="Helical" evidence="6">
    <location>
        <begin position="253"/>
        <end position="271"/>
    </location>
</feature>
<evidence type="ECO:0000256" key="4">
    <source>
        <dbReference type="ARBA" id="ARBA00022989"/>
    </source>
</evidence>
<sequence length="400" mass="42050">MTLNDLAASKAVSRSAGLPILILALSGFVLVTTEFLIIGLIPPLSRDLGISTAQAGWLVSLFAFTVMVCGPFLTARLSHSDRKGLFVAILLIFAASNLVAAIAPNVWILAIARFVPALALPVFWGTASETAAQLSEPHQAGRAVARVYLGISAALVLGVPLGTVAATSVGWRGSFLILAVLSLALAFMTWRFMPKLAASPKEAPGHHQSDLLKDPRFLLHIGLSIVVFTAMFTAYTYLADILERVAGIHPTYVGWWLMGFGLVGLIGNWLGGVAADRSALLSTLFFTILLAAAMLLIVPVAQSHWFLAFTLMLWGISYTGLFPICQIRVMEAGGTAQALAATVNVSAANAGAGIGAIAGGLVIDHWQLANLGYASASIGLLAIIYAMAMLSARKPSKNVS</sequence>
<evidence type="ECO:0000259" key="7">
    <source>
        <dbReference type="PROSITE" id="PS50850"/>
    </source>
</evidence>
<feature type="transmembrane region" description="Helical" evidence="6">
    <location>
        <begin position="304"/>
        <end position="324"/>
    </location>
</feature>
<accession>A0A558JBI7</accession>
<dbReference type="InterPro" id="IPR011701">
    <property type="entry name" value="MFS"/>
</dbReference>
<dbReference type="InterPro" id="IPR050189">
    <property type="entry name" value="MFS_Efflux_Transporters"/>
</dbReference>
<dbReference type="PANTHER" id="PTHR43124:SF10">
    <property type="entry name" value="PURINE EFFLUX PUMP PBUE"/>
    <property type="match status" value="1"/>
</dbReference>
<keyword evidence="4 6" id="KW-1133">Transmembrane helix</keyword>
<feature type="transmembrane region" description="Helical" evidence="6">
    <location>
        <begin position="85"/>
        <end position="102"/>
    </location>
</feature>
<comment type="subcellular location">
    <subcellularLocation>
        <location evidence="1">Cell membrane</location>
        <topology evidence="1">Multi-pass membrane protein</topology>
    </subcellularLocation>
</comment>
<proteinExistence type="predicted"/>
<reference evidence="8 9" key="1">
    <citation type="submission" date="2019-07" db="EMBL/GenBank/DDBJ databases">
        <title>Diversity of Bacteria from Kongsfjorden, Arctic.</title>
        <authorList>
            <person name="Yu Y."/>
        </authorList>
    </citation>
    <scope>NUCLEOTIDE SEQUENCE [LARGE SCALE GENOMIC DNA]</scope>
    <source>
        <strain evidence="8 9">SM1922</strain>
    </source>
</reference>
<evidence type="ECO:0000256" key="3">
    <source>
        <dbReference type="ARBA" id="ARBA00022692"/>
    </source>
</evidence>
<evidence type="ECO:0000256" key="6">
    <source>
        <dbReference type="SAM" id="Phobius"/>
    </source>
</evidence>
<feature type="transmembrane region" description="Helical" evidence="6">
    <location>
        <begin position="53"/>
        <end position="73"/>
    </location>
</feature>
<feature type="transmembrane region" description="Helical" evidence="6">
    <location>
        <begin position="336"/>
        <end position="359"/>
    </location>
</feature>
<name>A0A558JBI7_9GAMM</name>
<dbReference type="CDD" id="cd17324">
    <property type="entry name" value="MFS_NepI_like"/>
    <property type="match status" value="1"/>
</dbReference>
<dbReference type="Gene3D" id="1.20.1250.20">
    <property type="entry name" value="MFS general substrate transporter like domains"/>
    <property type="match status" value="1"/>
</dbReference>
<feature type="transmembrane region" description="Helical" evidence="6">
    <location>
        <begin position="217"/>
        <end position="238"/>
    </location>
</feature>
<protein>
    <submittedName>
        <fullName evidence="8">MFS transporter</fullName>
    </submittedName>
</protein>
<feature type="domain" description="Major facilitator superfamily (MFS) profile" evidence="7">
    <location>
        <begin position="19"/>
        <end position="394"/>
    </location>
</feature>
<keyword evidence="3 6" id="KW-0812">Transmembrane</keyword>
<dbReference type="InterPro" id="IPR020846">
    <property type="entry name" value="MFS_dom"/>
</dbReference>
<feature type="transmembrane region" description="Helical" evidence="6">
    <location>
        <begin position="371"/>
        <end position="390"/>
    </location>
</feature>